<protein>
    <recommendedName>
        <fullName evidence="3">1-acyl-sn-glycerol-3-phosphate acyltransferase</fullName>
    </recommendedName>
</protein>
<name>A0A4P7BY72_9GAMM</name>
<dbReference type="EMBL" id="CP038033">
    <property type="protein sequence ID" value="QBQ54114.1"/>
    <property type="molecule type" value="Genomic_DNA"/>
</dbReference>
<evidence type="ECO:0008006" key="3">
    <source>
        <dbReference type="Google" id="ProtNLM"/>
    </source>
</evidence>
<gene>
    <name evidence="1" type="ORF">E3U44_06060</name>
</gene>
<organism evidence="1 2">
    <name type="scientific">Nitrosococcus wardiae</name>
    <dbReference type="NCBI Taxonomy" id="1814290"/>
    <lineage>
        <taxon>Bacteria</taxon>
        <taxon>Pseudomonadati</taxon>
        <taxon>Pseudomonadota</taxon>
        <taxon>Gammaproteobacteria</taxon>
        <taxon>Chromatiales</taxon>
        <taxon>Chromatiaceae</taxon>
        <taxon>Nitrosococcus</taxon>
    </lineage>
</organism>
<dbReference type="SUPFAM" id="SSF69593">
    <property type="entry name" value="Glycerol-3-phosphate (1)-acyltransferase"/>
    <property type="match status" value="1"/>
</dbReference>
<sequence>MGICLAVVVLSPGGFRWLPRRSTIRWWNCRLCRILRLRVQVSGRPVIGTALLVANHISWLDVIALLAVIQVR</sequence>
<dbReference type="AlphaFoldDB" id="A0A4P7BY72"/>
<reference evidence="1 2" key="1">
    <citation type="submission" date="2019-03" db="EMBL/GenBank/DDBJ databases">
        <title>The genome sequence of Nitrosococcus wardiae strain D1FHST reveals the archetypal metabolic capacity of ammonia-oxidizing Gammaproteobacteria.</title>
        <authorList>
            <person name="Wang L."/>
            <person name="Lim C.K."/>
            <person name="Hanson T.E."/>
            <person name="Dang H."/>
            <person name="Klotz M.G."/>
        </authorList>
    </citation>
    <scope>NUCLEOTIDE SEQUENCE [LARGE SCALE GENOMIC DNA]</scope>
    <source>
        <strain evidence="1 2">D1FHS</strain>
    </source>
</reference>
<keyword evidence="2" id="KW-1185">Reference proteome</keyword>
<evidence type="ECO:0000313" key="2">
    <source>
        <dbReference type="Proteomes" id="UP000294325"/>
    </source>
</evidence>
<dbReference type="Proteomes" id="UP000294325">
    <property type="component" value="Chromosome"/>
</dbReference>
<dbReference type="OrthoDB" id="319710at2"/>
<evidence type="ECO:0000313" key="1">
    <source>
        <dbReference type="EMBL" id="QBQ54114.1"/>
    </source>
</evidence>
<accession>A0A4P7BY72</accession>
<proteinExistence type="predicted"/>
<dbReference type="KEGG" id="nwr:E3U44_06060"/>